<dbReference type="InterPro" id="IPR051708">
    <property type="entry name" value="Plant_Aspart_Prot_A1"/>
</dbReference>
<dbReference type="InterPro" id="IPR021109">
    <property type="entry name" value="Peptidase_aspartic_dom_sf"/>
</dbReference>
<evidence type="ECO:0000313" key="9">
    <source>
        <dbReference type="Proteomes" id="UP000594263"/>
    </source>
</evidence>
<keyword evidence="3" id="KW-0064">Aspartyl protease</keyword>
<feature type="chain" id="PRO_5029760852" description="Peptidase A1 domain-containing protein" evidence="6">
    <location>
        <begin position="29"/>
        <end position="463"/>
    </location>
</feature>
<keyword evidence="4" id="KW-0378">Hydrolase</keyword>
<keyword evidence="6" id="KW-0732">Signal</keyword>
<feature type="signal peptide" evidence="6">
    <location>
        <begin position="1"/>
        <end position="28"/>
    </location>
</feature>
<evidence type="ECO:0000256" key="1">
    <source>
        <dbReference type="ARBA" id="ARBA00007447"/>
    </source>
</evidence>
<sequence>MASTLSDASNPAAPIILELLFFLCTACGLLSSPASSTSAQGRRFVTKLIHRDSVFSPFYNPNCTIHDRAELARTTSIARFASLTSTARNPSSLESPDYQAEVLPELSTALFMARLSFGEPPARQLVAVDTGSTLLWIQCLPCAKCFPQLEPMFDPGKSATYENIPCQDPECTDLPMHMHGCDARNKCVYSISYMDSTSSHGLLSFEQVTIGTSDDGLATIPKVVVGCANKNDQGERPRGQISGVLGLGPGPKSNAFVHKVGKKFSYCVGNMDDHSYQFSQLAMGEAARLEGDSTPMQLHRNGYLITVEGISVGAKRLNVARGAFQGGAWLRAGVMVDSGTTLTFLATEGYSALRNEVAGLMENGMIEAAVGRYGKEVCYKGVVRRDLKGFPVTTFHLAEGAELVVDIDGVFRQVEEDVFCLAVAETQEGSMIGILAQQYYNVGYDLDEGRIYFQRIDCELLVS</sequence>
<dbReference type="InterPro" id="IPR032861">
    <property type="entry name" value="TAXi_N"/>
</dbReference>
<dbReference type="Pfam" id="PF14543">
    <property type="entry name" value="TAXi_N"/>
    <property type="match status" value="1"/>
</dbReference>
<protein>
    <recommendedName>
        <fullName evidence="7">Peptidase A1 domain-containing protein</fullName>
    </recommendedName>
</protein>
<evidence type="ECO:0000256" key="4">
    <source>
        <dbReference type="ARBA" id="ARBA00022801"/>
    </source>
</evidence>
<organism evidence="8 9">
    <name type="scientific">Kalanchoe fedtschenkoi</name>
    <name type="common">Lavender scallops</name>
    <name type="synonym">South American air plant</name>
    <dbReference type="NCBI Taxonomy" id="63787"/>
    <lineage>
        <taxon>Eukaryota</taxon>
        <taxon>Viridiplantae</taxon>
        <taxon>Streptophyta</taxon>
        <taxon>Embryophyta</taxon>
        <taxon>Tracheophyta</taxon>
        <taxon>Spermatophyta</taxon>
        <taxon>Magnoliopsida</taxon>
        <taxon>eudicotyledons</taxon>
        <taxon>Gunneridae</taxon>
        <taxon>Pentapetalae</taxon>
        <taxon>Saxifragales</taxon>
        <taxon>Crassulaceae</taxon>
        <taxon>Kalanchoe</taxon>
    </lineage>
</organism>
<evidence type="ECO:0000256" key="2">
    <source>
        <dbReference type="ARBA" id="ARBA00022670"/>
    </source>
</evidence>
<keyword evidence="5" id="KW-0325">Glycoprotein</keyword>
<evidence type="ECO:0000313" key="8">
    <source>
        <dbReference type="EnsemblPlants" id="Kaladp0671s0005.1.v1.1"/>
    </source>
</evidence>
<dbReference type="GO" id="GO:0005576">
    <property type="term" value="C:extracellular region"/>
    <property type="evidence" value="ECO:0007669"/>
    <property type="project" value="TreeGrafter"/>
</dbReference>
<dbReference type="Gene3D" id="2.40.70.10">
    <property type="entry name" value="Acid Proteases"/>
    <property type="match status" value="2"/>
</dbReference>
<reference evidence="8" key="1">
    <citation type="submission" date="2021-01" db="UniProtKB">
        <authorList>
            <consortium name="EnsemblPlants"/>
        </authorList>
    </citation>
    <scope>IDENTIFICATION</scope>
</reference>
<evidence type="ECO:0000256" key="5">
    <source>
        <dbReference type="ARBA" id="ARBA00023180"/>
    </source>
</evidence>
<evidence type="ECO:0000259" key="7">
    <source>
        <dbReference type="PROSITE" id="PS51767"/>
    </source>
</evidence>
<evidence type="ECO:0000256" key="3">
    <source>
        <dbReference type="ARBA" id="ARBA00022750"/>
    </source>
</evidence>
<accession>A0A7N0VEZ2</accession>
<feature type="domain" description="Peptidase A1" evidence="7">
    <location>
        <begin position="111"/>
        <end position="454"/>
    </location>
</feature>
<dbReference type="EnsemblPlants" id="Kaladp0671s0005.1.v1.1">
    <property type="protein sequence ID" value="Kaladp0671s0005.1.v1.1"/>
    <property type="gene ID" value="Kaladp0671s0005.v1.1"/>
</dbReference>
<dbReference type="PROSITE" id="PS51767">
    <property type="entry name" value="PEPTIDASE_A1"/>
    <property type="match status" value="1"/>
</dbReference>
<dbReference type="AlphaFoldDB" id="A0A7N0VEZ2"/>
<dbReference type="PANTHER" id="PTHR47967">
    <property type="entry name" value="OS07G0603500 PROTEIN-RELATED"/>
    <property type="match status" value="1"/>
</dbReference>
<dbReference type="CDD" id="cd05476">
    <property type="entry name" value="pepsin_A_like_plant"/>
    <property type="match status" value="1"/>
</dbReference>
<dbReference type="InterPro" id="IPR034161">
    <property type="entry name" value="Pepsin-like_plant"/>
</dbReference>
<evidence type="ECO:0000256" key="6">
    <source>
        <dbReference type="SAM" id="SignalP"/>
    </source>
</evidence>
<dbReference type="Proteomes" id="UP000594263">
    <property type="component" value="Unplaced"/>
</dbReference>
<dbReference type="InterPro" id="IPR033121">
    <property type="entry name" value="PEPTIDASE_A1"/>
</dbReference>
<dbReference type="Pfam" id="PF14541">
    <property type="entry name" value="TAXi_C"/>
    <property type="match status" value="1"/>
</dbReference>
<dbReference type="PANTHER" id="PTHR47967:SF14">
    <property type="entry name" value="EUKARYOTIC ASPARTYL PROTEASE FAMILY PROTEIN"/>
    <property type="match status" value="1"/>
</dbReference>
<dbReference type="GO" id="GO:0004190">
    <property type="term" value="F:aspartic-type endopeptidase activity"/>
    <property type="evidence" value="ECO:0007669"/>
    <property type="project" value="UniProtKB-KW"/>
</dbReference>
<proteinExistence type="inferred from homology"/>
<dbReference type="FunFam" id="2.40.70.10:FF:000033">
    <property type="entry name" value="Aspartyl protease family protein"/>
    <property type="match status" value="1"/>
</dbReference>
<dbReference type="SUPFAM" id="SSF50630">
    <property type="entry name" value="Acid proteases"/>
    <property type="match status" value="1"/>
</dbReference>
<comment type="similarity">
    <text evidence="1">Belongs to the peptidase A1 family.</text>
</comment>
<dbReference type="Gramene" id="Kaladp0671s0005.1.v1.1">
    <property type="protein sequence ID" value="Kaladp0671s0005.1.v1.1"/>
    <property type="gene ID" value="Kaladp0671s0005.v1.1"/>
</dbReference>
<dbReference type="OMA" id="QYYNMAY"/>
<dbReference type="InterPro" id="IPR032799">
    <property type="entry name" value="TAXi_C"/>
</dbReference>
<keyword evidence="2" id="KW-0645">Protease</keyword>
<dbReference type="GO" id="GO:0006508">
    <property type="term" value="P:proteolysis"/>
    <property type="evidence" value="ECO:0007669"/>
    <property type="project" value="UniProtKB-KW"/>
</dbReference>
<name>A0A7N0VEZ2_KALFE</name>
<keyword evidence="9" id="KW-1185">Reference proteome</keyword>